<evidence type="ECO:0000313" key="1">
    <source>
        <dbReference type="EMBL" id="GAA2213741.1"/>
    </source>
</evidence>
<organism evidence="1 2">
    <name type="scientific">Nonomuraea monospora</name>
    <dbReference type="NCBI Taxonomy" id="568818"/>
    <lineage>
        <taxon>Bacteria</taxon>
        <taxon>Bacillati</taxon>
        <taxon>Actinomycetota</taxon>
        <taxon>Actinomycetes</taxon>
        <taxon>Streptosporangiales</taxon>
        <taxon>Streptosporangiaceae</taxon>
        <taxon>Nonomuraea</taxon>
    </lineage>
</organism>
<comment type="caution">
    <text evidence="1">The sequence shown here is derived from an EMBL/GenBank/DDBJ whole genome shotgun (WGS) entry which is preliminary data.</text>
</comment>
<proteinExistence type="predicted"/>
<reference evidence="1 2" key="1">
    <citation type="journal article" date="2019" name="Int. J. Syst. Evol. Microbiol.">
        <title>The Global Catalogue of Microorganisms (GCM) 10K type strain sequencing project: providing services to taxonomists for standard genome sequencing and annotation.</title>
        <authorList>
            <consortium name="The Broad Institute Genomics Platform"/>
            <consortium name="The Broad Institute Genome Sequencing Center for Infectious Disease"/>
            <person name="Wu L."/>
            <person name="Ma J."/>
        </authorList>
    </citation>
    <scope>NUCLEOTIDE SEQUENCE [LARGE SCALE GENOMIC DNA]</scope>
    <source>
        <strain evidence="1 2">JCM 16114</strain>
    </source>
</reference>
<accession>A0ABN3CW67</accession>
<dbReference type="EMBL" id="BAAAQX010000035">
    <property type="protein sequence ID" value="GAA2213741.1"/>
    <property type="molecule type" value="Genomic_DNA"/>
</dbReference>
<name>A0ABN3CW67_9ACTN</name>
<protein>
    <recommendedName>
        <fullName evidence="3">Extradiol ring-cleavage dioxygenase LigAB LigA subunit domain-containing protein</fullName>
    </recommendedName>
</protein>
<dbReference type="Proteomes" id="UP001499843">
    <property type="component" value="Unassembled WGS sequence"/>
</dbReference>
<dbReference type="SUPFAM" id="SSF48076">
    <property type="entry name" value="LigA subunit of an aromatic-ring-opening dioxygenase LigAB"/>
    <property type="match status" value="1"/>
</dbReference>
<sequence length="92" mass="10339">MTAVSLYAVNKVCYRVVREPEFRRALADSPEEALRAARPPLDEAELTALLAGDVGRLSRMGANHFLLHQLGRFRVLGLDLPTYADRIRAAYR</sequence>
<dbReference type="InterPro" id="IPR036622">
    <property type="entry name" value="LigA_sf"/>
</dbReference>
<keyword evidence="2" id="KW-1185">Reference proteome</keyword>
<evidence type="ECO:0000313" key="2">
    <source>
        <dbReference type="Proteomes" id="UP001499843"/>
    </source>
</evidence>
<evidence type="ECO:0008006" key="3">
    <source>
        <dbReference type="Google" id="ProtNLM"/>
    </source>
</evidence>
<gene>
    <name evidence="1" type="ORF">GCM10009850_092040</name>
</gene>
<dbReference type="Gene3D" id="1.10.700.10">
    <property type="entry name" value="Dioxygenase LigAB, LigA subunit"/>
    <property type="match status" value="1"/>
</dbReference>